<dbReference type="Pfam" id="PF01367">
    <property type="entry name" value="5_3_exonuc"/>
    <property type="match status" value="1"/>
</dbReference>
<dbReference type="PANTHER" id="PTHR42646">
    <property type="entry name" value="FLAP ENDONUCLEASE XNI"/>
    <property type="match status" value="1"/>
</dbReference>
<name>A0A1F5S3X8_9BACT</name>
<dbReference type="InterPro" id="IPR020046">
    <property type="entry name" value="5-3_exonucl_a-hlix_arch_N"/>
</dbReference>
<dbReference type="Gene3D" id="1.10.150.20">
    <property type="entry name" value="5' to 3' exonuclease, C-terminal subdomain"/>
    <property type="match status" value="1"/>
</dbReference>
<evidence type="ECO:0000259" key="4">
    <source>
        <dbReference type="SMART" id="SM00475"/>
    </source>
</evidence>
<dbReference type="CDD" id="cd09859">
    <property type="entry name" value="PIN_53EXO"/>
    <property type="match status" value="1"/>
</dbReference>
<evidence type="ECO:0000256" key="3">
    <source>
        <dbReference type="ARBA" id="ARBA00023125"/>
    </source>
</evidence>
<accession>A0A1F5S3X8</accession>
<dbReference type="AlphaFoldDB" id="A0A1F5S3X8"/>
<dbReference type="GO" id="GO:0008409">
    <property type="term" value="F:5'-3' exonuclease activity"/>
    <property type="evidence" value="ECO:0007669"/>
    <property type="project" value="InterPro"/>
</dbReference>
<dbReference type="SMART" id="SM00475">
    <property type="entry name" value="53EXOc"/>
    <property type="match status" value="1"/>
</dbReference>
<dbReference type="PANTHER" id="PTHR42646:SF2">
    <property type="entry name" value="5'-3' EXONUCLEASE FAMILY PROTEIN"/>
    <property type="match status" value="1"/>
</dbReference>
<reference evidence="5 6" key="1">
    <citation type="journal article" date="2016" name="Nat. Commun.">
        <title>Thousands of microbial genomes shed light on interconnected biogeochemical processes in an aquifer system.</title>
        <authorList>
            <person name="Anantharaman K."/>
            <person name="Brown C.T."/>
            <person name="Hug L.A."/>
            <person name="Sharon I."/>
            <person name="Castelle C.J."/>
            <person name="Probst A.J."/>
            <person name="Thomas B.C."/>
            <person name="Singh A."/>
            <person name="Wilkins M.J."/>
            <person name="Karaoz U."/>
            <person name="Brodie E.L."/>
            <person name="Williams K.H."/>
            <person name="Hubbard S.S."/>
            <person name="Banfield J.F."/>
        </authorList>
    </citation>
    <scope>NUCLEOTIDE SEQUENCE [LARGE SCALE GENOMIC DNA]</scope>
</reference>
<dbReference type="SMART" id="SM00279">
    <property type="entry name" value="HhH2"/>
    <property type="match status" value="1"/>
</dbReference>
<gene>
    <name evidence="5" type="ORF">A2257_00430</name>
</gene>
<dbReference type="CDD" id="cd09898">
    <property type="entry name" value="H3TH_53EXO"/>
    <property type="match status" value="1"/>
</dbReference>
<evidence type="ECO:0000256" key="2">
    <source>
        <dbReference type="ARBA" id="ARBA00022801"/>
    </source>
</evidence>
<dbReference type="GO" id="GO:0003677">
    <property type="term" value="F:DNA binding"/>
    <property type="evidence" value="ECO:0007669"/>
    <property type="project" value="UniProtKB-KW"/>
</dbReference>
<dbReference type="SUPFAM" id="SSF88723">
    <property type="entry name" value="PIN domain-like"/>
    <property type="match status" value="1"/>
</dbReference>
<dbReference type="FunFam" id="1.10.150.20:FF:000003">
    <property type="entry name" value="DNA polymerase I"/>
    <property type="match status" value="1"/>
</dbReference>
<sequence length="304" mass="34318">MKKFIVIDGNAILHRAWHALPPLTSKKDGQPVNAAYGFTLILMKAIKDLKPVYGAVTFDRKEKTFRHEEYKEYKAQRPKQPDELYSQIPIIKDIVKSFNIPIYELSRYEADDVIATICADKKVNIPEIETVVITGDMDVLQLVDGNTKVCALQRGITDTVLYDEEKVKERYGFAPKQLIDYKALRGDPSDNIPGARGIGEVGAIELIKEFYSIEKLYSAIESNDPKIEKIKKRTLEILKNEKDNVLLGKRLVTLVLDAPFEFSLEDCKIKIDVAPIIKIFEELGFNSLVPKVNSLVAGSQGNLF</sequence>
<dbReference type="InterPro" id="IPR036279">
    <property type="entry name" value="5-3_exonuclease_C_sf"/>
</dbReference>
<dbReference type="GO" id="GO:0033567">
    <property type="term" value="P:DNA replication, Okazaki fragment processing"/>
    <property type="evidence" value="ECO:0007669"/>
    <property type="project" value="InterPro"/>
</dbReference>
<dbReference type="InterPro" id="IPR002421">
    <property type="entry name" value="5-3_exonuclease"/>
</dbReference>
<organism evidence="5 6">
    <name type="scientific">Candidatus Falkowbacteria bacterium RIFOXYA2_FULL_38_12</name>
    <dbReference type="NCBI Taxonomy" id="1797993"/>
    <lineage>
        <taxon>Bacteria</taxon>
        <taxon>Candidatus Falkowiibacteriota</taxon>
    </lineage>
</organism>
<protein>
    <recommendedName>
        <fullName evidence="4">5'-3' exonuclease domain-containing protein</fullName>
    </recommendedName>
</protein>
<comment type="caution">
    <text evidence="5">The sequence shown here is derived from an EMBL/GenBank/DDBJ whole genome shotgun (WGS) entry which is preliminary data.</text>
</comment>
<feature type="domain" description="5'-3' exonuclease" evidence="4">
    <location>
        <begin position="2"/>
        <end position="270"/>
    </location>
</feature>
<dbReference type="EMBL" id="MFGA01000006">
    <property type="protein sequence ID" value="OGF21410.1"/>
    <property type="molecule type" value="Genomic_DNA"/>
</dbReference>
<dbReference type="Proteomes" id="UP000177407">
    <property type="component" value="Unassembled WGS sequence"/>
</dbReference>
<dbReference type="InterPro" id="IPR020045">
    <property type="entry name" value="DNA_polI_H3TH"/>
</dbReference>
<dbReference type="GO" id="GO:0017108">
    <property type="term" value="F:5'-flap endonuclease activity"/>
    <property type="evidence" value="ECO:0007669"/>
    <property type="project" value="InterPro"/>
</dbReference>
<keyword evidence="3" id="KW-0238">DNA-binding</keyword>
<dbReference type="InterPro" id="IPR029060">
    <property type="entry name" value="PIN-like_dom_sf"/>
</dbReference>
<dbReference type="InterPro" id="IPR038969">
    <property type="entry name" value="FEN"/>
</dbReference>
<evidence type="ECO:0000313" key="6">
    <source>
        <dbReference type="Proteomes" id="UP000177407"/>
    </source>
</evidence>
<proteinExistence type="predicted"/>
<dbReference type="InterPro" id="IPR008918">
    <property type="entry name" value="HhH2"/>
</dbReference>
<keyword evidence="2" id="KW-0378">Hydrolase</keyword>
<evidence type="ECO:0000256" key="1">
    <source>
        <dbReference type="ARBA" id="ARBA00022722"/>
    </source>
</evidence>
<dbReference type="Pfam" id="PF02739">
    <property type="entry name" value="5_3_exonuc_N"/>
    <property type="match status" value="1"/>
</dbReference>
<dbReference type="Gene3D" id="3.40.50.1010">
    <property type="entry name" value="5'-nuclease"/>
    <property type="match status" value="1"/>
</dbReference>
<evidence type="ECO:0000313" key="5">
    <source>
        <dbReference type="EMBL" id="OGF21410.1"/>
    </source>
</evidence>
<keyword evidence="1" id="KW-0540">Nuclease</keyword>
<dbReference type="SUPFAM" id="SSF47807">
    <property type="entry name" value="5' to 3' exonuclease, C-terminal subdomain"/>
    <property type="match status" value="1"/>
</dbReference>